<dbReference type="STRING" id="1661398.A0A482VB02"/>
<evidence type="ECO:0000256" key="2">
    <source>
        <dbReference type="ARBA" id="ARBA00022737"/>
    </source>
</evidence>
<dbReference type="Gene3D" id="3.80.10.10">
    <property type="entry name" value="Ribonuclease Inhibitor"/>
    <property type="match status" value="1"/>
</dbReference>
<dbReference type="SUPFAM" id="SSF52058">
    <property type="entry name" value="L domain-like"/>
    <property type="match status" value="1"/>
</dbReference>
<evidence type="ECO:0000256" key="3">
    <source>
        <dbReference type="ARBA" id="ARBA00023242"/>
    </source>
</evidence>
<comment type="caution">
    <text evidence="5">The sequence shown here is derived from an EMBL/GenBank/DDBJ whole genome shotgun (WGS) entry which is preliminary data.</text>
</comment>
<evidence type="ECO:0000256" key="1">
    <source>
        <dbReference type="ARBA" id="ARBA00022614"/>
    </source>
</evidence>
<reference evidence="5 6" key="1">
    <citation type="submission" date="2017-03" db="EMBL/GenBank/DDBJ databases">
        <title>Genome of the blue death feigning beetle - Asbolus verrucosus.</title>
        <authorList>
            <person name="Rider S.D."/>
        </authorList>
    </citation>
    <scope>NUCLEOTIDE SEQUENCE [LARGE SCALE GENOMIC DNA]</scope>
    <source>
        <strain evidence="5">Butters</strain>
        <tissue evidence="5">Head and leg muscle</tissue>
    </source>
</reference>
<evidence type="ECO:0000259" key="4">
    <source>
        <dbReference type="Pfam" id="PF25344"/>
    </source>
</evidence>
<dbReference type="InterPro" id="IPR057437">
    <property type="entry name" value="PIF1/LRR1_PH"/>
</dbReference>
<dbReference type="AlphaFoldDB" id="A0A482VB02"/>
<dbReference type="InterPro" id="IPR003591">
    <property type="entry name" value="Leu-rich_rpt_typical-subtyp"/>
</dbReference>
<keyword evidence="1" id="KW-0433">Leucine-rich repeat</keyword>
<gene>
    <name evidence="5" type="ORF">BDFB_003795</name>
</gene>
<sequence>MKLVCSVSVGNRLLPTLAINSKQKHVKSTLALCKHPNSEDYCIILFTSQNKTGTKYNVKGNISQILTRFINDGKATIQFKMPPHDLYVQSDVIQLKGFLHLLKRVLENKISPKELTYSSMSVTPVAAKDMAPKKLVIKSRSEYPSKGFPRTLESLYINNIMRCSLDKGILQLSKLKVLDLSQNCIEFIPEELNVLHLNELNLSANSLNKATPKQWSWMGGNLSKSLVLLNLESNNLMYLPDQIVKLHKLTTLNVNNNELKILPAGIGNLKHLKVLIASNNSLTMLPGSLRKCHLQLMNLFNNNFVSIRQNNSAIPPPKFLPICSLKENAARKILDLRLPYSSTTIPFTLVTYLDHAKYCVCGKACFEVFVRAPEILSVASIAQSFVTSTDEFSFLPIDCYFCSLRCFRTSHCARNRNPVI</sequence>
<proteinExistence type="predicted"/>
<dbReference type="GO" id="GO:0005737">
    <property type="term" value="C:cytoplasm"/>
    <property type="evidence" value="ECO:0007669"/>
    <property type="project" value="TreeGrafter"/>
</dbReference>
<dbReference type="SMART" id="SM00369">
    <property type="entry name" value="LRR_TYP"/>
    <property type="match status" value="3"/>
</dbReference>
<keyword evidence="3" id="KW-0539">Nucleus</keyword>
<dbReference type="PROSITE" id="PS51450">
    <property type="entry name" value="LRR"/>
    <property type="match status" value="1"/>
</dbReference>
<dbReference type="SMART" id="SM00364">
    <property type="entry name" value="LRR_BAC"/>
    <property type="match status" value="3"/>
</dbReference>
<dbReference type="InterPro" id="IPR050216">
    <property type="entry name" value="LRR_domain-containing"/>
</dbReference>
<dbReference type="InterPro" id="IPR032675">
    <property type="entry name" value="LRR_dom_sf"/>
</dbReference>
<keyword evidence="6" id="KW-1185">Reference proteome</keyword>
<feature type="domain" description="PIF1/LRR1 pleckstrin homology" evidence="4">
    <location>
        <begin position="1"/>
        <end position="114"/>
    </location>
</feature>
<organism evidence="5 6">
    <name type="scientific">Asbolus verrucosus</name>
    <name type="common">Desert ironclad beetle</name>
    <dbReference type="NCBI Taxonomy" id="1661398"/>
    <lineage>
        <taxon>Eukaryota</taxon>
        <taxon>Metazoa</taxon>
        <taxon>Ecdysozoa</taxon>
        <taxon>Arthropoda</taxon>
        <taxon>Hexapoda</taxon>
        <taxon>Insecta</taxon>
        <taxon>Pterygota</taxon>
        <taxon>Neoptera</taxon>
        <taxon>Endopterygota</taxon>
        <taxon>Coleoptera</taxon>
        <taxon>Polyphaga</taxon>
        <taxon>Cucujiformia</taxon>
        <taxon>Tenebrionidae</taxon>
        <taxon>Pimeliinae</taxon>
        <taxon>Asbolus</taxon>
    </lineage>
</organism>
<dbReference type="Pfam" id="PF25344">
    <property type="entry name" value="PH_LRR1"/>
    <property type="match status" value="1"/>
</dbReference>
<dbReference type="InterPro" id="IPR001611">
    <property type="entry name" value="Leu-rich_rpt"/>
</dbReference>
<evidence type="ECO:0000313" key="6">
    <source>
        <dbReference type="Proteomes" id="UP000292052"/>
    </source>
</evidence>
<protein>
    <submittedName>
        <fullName evidence="5">LRR 8 domain containing protein</fullName>
    </submittedName>
</protein>
<dbReference type="Pfam" id="PF00560">
    <property type="entry name" value="LRR_1"/>
    <property type="match status" value="2"/>
</dbReference>
<dbReference type="OrthoDB" id="17912at2759"/>
<dbReference type="EMBL" id="QDEB01118972">
    <property type="protein sequence ID" value="RZB40416.1"/>
    <property type="molecule type" value="Genomic_DNA"/>
</dbReference>
<dbReference type="Proteomes" id="UP000292052">
    <property type="component" value="Unassembled WGS sequence"/>
</dbReference>
<evidence type="ECO:0000313" key="5">
    <source>
        <dbReference type="EMBL" id="RZB40416.1"/>
    </source>
</evidence>
<keyword evidence="2" id="KW-0677">Repeat</keyword>
<dbReference type="PANTHER" id="PTHR48051:SF52">
    <property type="entry name" value="LEUCINE-RICH REPEAT PROTEIN 1"/>
    <property type="match status" value="1"/>
</dbReference>
<dbReference type="PANTHER" id="PTHR48051">
    <property type="match status" value="1"/>
</dbReference>
<accession>A0A482VB02</accession>
<name>A0A482VB02_ASBVE</name>